<protein>
    <submittedName>
        <fullName evidence="1">Uncharacterized protein</fullName>
    </submittedName>
</protein>
<name>A0A482W983_ASBVE</name>
<gene>
    <name evidence="1" type="ORF">BDFB_005907</name>
</gene>
<dbReference type="Proteomes" id="UP000292052">
    <property type="component" value="Unassembled WGS sequence"/>
</dbReference>
<evidence type="ECO:0000313" key="2">
    <source>
        <dbReference type="Proteomes" id="UP000292052"/>
    </source>
</evidence>
<comment type="caution">
    <text evidence="1">The sequence shown here is derived from an EMBL/GenBank/DDBJ whole genome shotgun (WGS) entry which is preliminary data.</text>
</comment>
<dbReference type="AlphaFoldDB" id="A0A482W983"/>
<organism evidence="1 2">
    <name type="scientific">Asbolus verrucosus</name>
    <name type="common">Desert ironclad beetle</name>
    <dbReference type="NCBI Taxonomy" id="1661398"/>
    <lineage>
        <taxon>Eukaryota</taxon>
        <taxon>Metazoa</taxon>
        <taxon>Ecdysozoa</taxon>
        <taxon>Arthropoda</taxon>
        <taxon>Hexapoda</taxon>
        <taxon>Insecta</taxon>
        <taxon>Pterygota</taxon>
        <taxon>Neoptera</taxon>
        <taxon>Endopterygota</taxon>
        <taxon>Coleoptera</taxon>
        <taxon>Polyphaga</taxon>
        <taxon>Cucujiformia</taxon>
        <taxon>Tenebrionidae</taxon>
        <taxon>Pimeliinae</taxon>
        <taxon>Asbolus</taxon>
    </lineage>
</organism>
<proteinExistence type="predicted"/>
<evidence type="ECO:0000313" key="1">
    <source>
        <dbReference type="EMBL" id="RZC41664.1"/>
    </source>
</evidence>
<sequence>MLYRSGLVVVETGFSNRVKTSRFFKGANVPNSFHIFLFELVEHKKKKKKGVIIDIVTFLLNFNNMVDVTTTMAFRFYLS</sequence>
<keyword evidence="2" id="KW-1185">Reference proteome</keyword>
<dbReference type="EMBL" id="QDEB01015198">
    <property type="protein sequence ID" value="RZC41664.1"/>
    <property type="molecule type" value="Genomic_DNA"/>
</dbReference>
<accession>A0A482W983</accession>
<reference evidence="1 2" key="1">
    <citation type="submission" date="2017-03" db="EMBL/GenBank/DDBJ databases">
        <title>Genome of the blue death feigning beetle - Asbolus verrucosus.</title>
        <authorList>
            <person name="Rider S.D."/>
        </authorList>
    </citation>
    <scope>NUCLEOTIDE SEQUENCE [LARGE SCALE GENOMIC DNA]</scope>
    <source>
        <strain evidence="1">Butters</strain>
        <tissue evidence="1">Head and leg muscle</tissue>
    </source>
</reference>